<dbReference type="InterPro" id="IPR023214">
    <property type="entry name" value="HAD_sf"/>
</dbReference>
<evidence type="ECO:0000256" key="1">
    <source>
        <dbReference type="ARBA" id="ARBA00022723"/>
    </source>
</evidence>
<dbReference type="NCBIfam" id="TIGR01490">
    <property type="entry name" value="HAD-SF-IB-hyp1"/>
    <property type="match status" value="1"/>
</dbReference>
<dbReference type="AlphaFoldDB" id="A0A210RWD2"/>
<keyword evidence="5" id="KW-1185">Reference proteome</keyword>
<dbReference type="EMBL" id="NAIA01000003">
    <property type="protein sequence ID" value="OWF65264.1"/>
    <property type="molecule type" value="Genomic_DNA"/>
</dbReference>
<dbReference type="OrthoDB" id="9784466at2"/>
<dbReference type="Gene3D" id="3.40.50.1000">
    <property type="entry name" value="HAD superfamily/HAD-like"/>
    <property type="match status" value="1"/>
</dbReference>
<proteinExistence type="predicted"/>
<dbReference type="SUPFAM" id="SSF56784">
    <property type="entry name" value="HAD-like"/>
    <property type="match status" value="1"/>
</dbReference>
<evidence type="ECO:0000313" key="5">
    <source>
        <dbReference type="Proteomes" id="UP000196880"/>
    </source>
</evidence>
<dbReference type="Proteomes" id="UP000196880">
    <property type="component" value="Unassembled WGS sequence"/>
</dbReference>
<name>A0A210RWD2_9BURK</name>
<accession>A0A210RWD2</accession>
<evidence type="ECO:0000256" key="3">
    <source>
        <dbReference type="ARBA" id="ARBA00022842"/>
    </source>
</evidence>
<evidence type="ECO:0000256" key="2">
    <source>
        <dbReference type="ARBA" id="ARBA00022801"/>
    </source>
</evidence>
<reference evidence="4 5" key="1">
    <citation type="submission" date="2017-03" db="EMBL/GenBank/DDBJ databases">
        <title>New species Polynucleobacter sp. MWH-EgelM1-30-B4.</title>
        <authorList>
            <person name="Hahn M.W."/>
        </authorList>
    </citation>
    <scope>NUCLEOTIDE SEQUENCE [LARGE SCALE GENOMIC DNA]</scope>
    <source>
        <strain evidence="4 5">MWH-EgelM1-30-B4</strain>
    </source>
</reference>
<keyword evidence="3" id="KW-0460">Magnesium</keyword>
<sequence length="226" mass="25878">MTQLALFDLDSTLLPCDSDYEWGQFLARIGVVDGVDYAKKNERFYQDYKEGKLDIHAFLRFSLKPLSEHSRAQLKEWHDAFMKEVINGHLRQSAIDLVKRHQDAGDICCVITATNSFVTRPIVESFGIEHLIATEPATFSDSPLANFTGEVKGVPNFREGKIQNLHEWLAAQELSFDKMPRSYFYSDSINDLPLLEEVSNPVATNPDERLRIEANKRNWPILELFA</sequence>
<comment type="caution">
    <text evidence="4">The sequence shown here is derived from an EMBL/GenBank/DDBJ whole genome shotgun (WGS) entry which is preliminary data.</text>
</comment>
<dbReference type="GO" id="GO:0016787">
    <property type="term" value="F:hydrolase activity"/>
    <property type="evidence" value="ECO:0007669"/>
    <property type="project" value="UniProtKB-KW"/>
</dbReference>
<dbReference type="PANTHER" id="PTHR43344:SF13">
    <property type="entry name" value="PHOSPHATASE RV3661-RELATED"/>
    <property type="match status" value="1"/>
</dbReference>
<organism evidence="4 5">
    <name type="scientific">Polynucleobacter hirudinilacicola</name>
    <dbReference type="NCBI Taxonomy" id="1743166"/>
    <lineage>
        <taxon>Bacteria</taxon>
        <taxon>Pseudomonadati</taxon>
        <taxon>Pseudomonadota</taxon>
        <taxon>Betaproteobacteria</taxon>
        <taxon>Burkholderiales</taxon>
        <taxon>Burkholderiaceae</taxon>
        <taxon>Polynucleobacter</taxon>
    </lineage>
</organism>
<dbReference type="CDD" id="cd02612">
    <property type="entry name" value="HAD_PGPPase"/>
    <property type="match status" value="1"/>
</dbReference>
<dbReference type="NCBIfam" id="TIGR01488">
    <property type="entry name" value="HAD-SF-IB"/>
    <property type="match status" value="1"/>
</dbReference>
<dbReference type="InterPro" id="IPR050582">
    <property type="entry name" value="HAD-like_SerB"/>
</dbReference>
<dbReference type="InterPro" id="IPR006385">
    <property type="entry name" value="HAD_hydro_SerB1"/>
</dbReference>
<evidence type="ECO:0000313" key="4">
    <source>
        <dbReference type="EMBL" id="OWF65264.1"/>
    </source>
</evidence>
<gene>
    <name evidence="4" type="ORF">B6A14_05515</name>
</gene>
<dbReference type="InterPro" id="IPR036412">
    <property type="entry name" value="HAD-like_sf"/>
</dbReference>
<protein>
    <submittedName>
        <fullName evidence="4">Phosphoserine phosphatase</fullName>
    </submittedName>
</protein>
<keyword evidence="2" id="KW-0378">Hydrolase</keyword>
<keyword evidence="1" id="KW-0479">Metal-binding</keyword>
<dbReference type="RefSeq" id="WP_087909456.1">
    <property type="nucleotide sequence ID" value="NZ_NAIA01000003.1"/>
</dbReference>
<dbReference type="Pfam" id="PF12710">
    <property type="entry name" value="HAD"/>
    <property type="match status" value="1"/>
</dbReference>
<dbReference type="GO" id="GO:0046872">
    <property type="term" value="F:metal ion binding"/>
    <property type="evidence" value="ECO:0007669"/>
    <property type="project" value="UniProtKB-KW"/>
</dbReference>
<dbReference type="Gene3D" id="1.20.1440.100">
    <property type="entry name" value="SG protein - dephosphorylation function"/>
    <property type="match status" value="1"/>
</dbReference>
<dbReference type="PANTHER" id="PTHR43344">
    <property type="entry name" value="PHOSPHOSERINE PHOSPHATASE"/>
    <property type="match status" value="1"/>
</dbReference>